<keyword evidence="1" id="KW-0812">Transmembrane</keyword>
<dbReference type="AlphaFoldDB" id="A0A3B1DSV2"/>
<evidence type="ECO:0000313" key="2">
    <source>
        <dbReference type="EMBL" id="VAX34905.1"/>
    </source>
</evidence>
<reference evidence="2" key="1">
    <citation type="submission" date="2018-06" db="EMBL/GenBank/DDBJ databases">
        <authorList>
            <person name="Zhirakovskaya E."/>
        </authorList>
    </citation>
    <scope>NUCLEOTIDE SEQUENCE</scope>
</reference>
<organism evidence="2">
    <name type="scientific">hydrothermal vent metagenome</name>
    <dbReference type="NCBI Taxonomy" id="652676"/>
    <lineage>
        <taxon>unclassified sequences</taxon>
        <taxon>metagenomes</taxon>
        <taxon>ecological metagenomes</taxon>
    </lineage>
</organism>
<keyword evidence="1" id="KW-0472">Membrane</keyword>
<keyword evidence="1" id="KW-1133">Transmembrane helix</keyword>
<feature type="non-terminal residue" evidence="2">
    <location>
        <position position="32"/>
    </location>
</feature>
<gene>
    <name evidence="2" type="ORF">MNBD_UNCLBAC01-460</name>
</gene>
<proteinExistence type="predicted"/>
<protein>
    <submittedName>
        <fullName evidence="2">Uncharacterized protein</fullName>
    </submittedName>
</protein>
<dbReference type="EMBL" id="UOGJ01000016">
    <property type="protein sequence ID" value="VAX34905.1"/>
    <property type="molecule type" value="Genomic_DNA"/>
</dbReference>
<evidence type="ECO:0000256" key="1">
    <source>
        <dbReference type="SAM" id="Phobius"/>
    </source>
</evidence>
<name>A0A3B1DSV2_9ZZZZ</name>
<feature type="transmembrane region" description="Helical" evidence="1">
    <location>
        <begin position="6"/>
        <end position="24"/>
    </location>
</feature>
<accession>A0A3B1DSV2</accession>
<sequence>MTSLDLTVLIVYFVGITAYGLWVSRRAKSSDQ</sequence>